<keyword evidence="4 8" id="KW-0812">Transmembrane</keyword>
<reference evidence="9 10" key="1">
    <citation type="submission" date="2020-08" db="EMBL/GenBank/DDBJ databases">
        <title>Genomic Encyclopedia of Type Strains, Phase IV (KMG-IV): sequencing the most valuable type-strain genomes for metagenomic binning, comparative biology and taxonomic classification.</title>
        <authorList>
            <person name="Goeker M."/>
        </authorList>
    </citation>
    <scope>NUCLEOTIDE SEQUENCE [LARGE SCALE GENOMIC DNA]</scope>
    <source>
        <strain evidence="9 10">DSM 26736</strain>
    </source>
</reference>
<evidence type="ECO:0000256" key="3">
    <source>
        <dbReference type="ARBA" id="ARBA00022475"/>
    </source>
</evidence>
<proteinExistence type="inferred from homology"/>
<sequence>MSGIEIIPFGQAERPPRARWLAPLSVMLGSAVTLIPLIASVPILPPFGLMMLLGWRMIRGNSMRVWAPVPLGLFDDLVSGQPLGSAMLLWTLCVLAIDVLDTRLVWRDFWQDWVIATGGVGFCLAAGRLFAAPLWAHVDTALLFQLLAAAAFLPVIFRLCAWLDRDAKKV</sequence>
<dbReference type="InterPro" id="IPR007227">
    <property type="entry name" value="Cell_shape_determining_MreD"/>
</dbReference>
<keyword evidence="7 8" id="KW-0472">Membrane</keyword>
<dbReference type="Pfam" id="PF04093">
    <property type="entry name" value="MreD"/>
    <property type="match status" value="1"/>
</dbReference>
<organism evidence="9 10">
    <name type="scientific">Sphingomonas xinjiangensis</name>
    <dbReference type="NCBI Taxonomy" id="643568"/>
    <lineage>
        <taxon>Bacteria</taxon>
        <taxon>Pseudomonadati</taxon>
        <taxon>Pseudomonadota</taxon>
        <taxon>Alphaproteobacteria</taxon>
        <taxon>Sphingomonadales</taxon>
        <taxon>Sphingomonadaceae</taxon>
        <taxon>Sphingomonas</taxon>
    </lineage>
</organism>
<name>A0A840YMK9_9SPHN</name>
<comment type="subcellular location">
    <subcellularLocation>
        <location evidence="1">Cell membrane</location>
        <topology evidence="1">Multi-pass membrane protein</topology>
    </subcellularLocation>
</comment>
<feature type="transmembrane region" description="Helical" evidence="8">
    <location>
        <begin position="83"/>
        <end position="101"/>
    </location>
</feature>
<keyword evidence="6 8" id="KW-1133">Transmembrane helix</keyword>
<dbReference type="EMBL" id="JACIJF010000005">
    <property type="protein sequence ID" value="MBB5710880.1"/>
    <property type="molecule type" value="Genomic_DNA"/>
</dbReference>
<gene>
    <name evidence="9" type="ORF">FHT02_002120</name>
</gene>
<evidence type="ECO:0000256" key="5">
    <source>
        <dbReference type="ARBA" id="ARBA00022960"/>
    </source>
</evidence>
<feature type="transmembrane region" description="Helical" evidence="8">
    <location>
        <begin position="20"/>
        <end position="44"/>
    </location>
</feature>
<dbReference type="AlphaFoldDB" id="A0A840YMK9"/>
<evidence type="ECO:0000256" key="6">
    <source>
        <dbReference type="ARBA" id="ARBA00022989"/>
    </source>
</evidence>
<protein>
    <submittedName>
        <fullName evidence="9">Rod shape-determining protein MreD</fullName>
    </submittedName>
</protein>
<dbReference type="GO" id="GO:0005886">
    <property type="term" value="C:plasma membrane"/>
    <property type="evidence" value="ECO:0007669"/>
    <property type="project" value="UniProtKB-SubCell"/>
</dbReference>
<comment type="similarity">
    <text evidence="2">Belongs to the MreD family.</text>
</comment>
<comment type="caution">
    <text evidence="9">The sequence shown here is derived from an EMBL/GenBank/DDBJ whole genome shotgun (WGS) entry which is preliminary data.</text>
</comment>
<evidence type="ECO:0000256" key="8">
    <source>
        <dbReference type="SAM" id="Phobius"/>
    </source>
</evidence>
<evidence type="ECO:0000256" key="1">
    <source>
        <dbReference type="ARBA" id="ARBA00004651"/>
    </source>
</evidence>
<evidence type="ECO:0000313" key="9">
    <source>
        <dbReference type="EMBL" id="MBB5710880.1"/>
    </source>
</evidence>
<dbReference type="Proteomes" id="UP000527143">
    <property type="component" value="Unassembled WGS sequence"/>
</dbReference>
<dbReference type="RefSeq" id="WP_343056907.1">
    <property type="nucleotide sequence ID" value="NZ_JACIJF010000005.1"/>
</dbReference>
<evidence type="ECO:0000313" key="10">
    <source>
        <dbReference type="Proteomes" id="UP000527143"/>
    </source>
</evidence>
<feature type="transmembrane region" description="Helical" evidence="8">
    <location>
        <begin position="113"/>
        <end position="136"/>
    </location>
</feature>
<evidence type="ECO:0000256" key="7">
    <source>
        <dbReference type="ARBA" id="ARBA00023136"/>
    </source>
</evidence>
<evidence type="ECO:0000256" key="4">
    <source>
        <dbReference type="ARBA" id="ARBA00022692"/>
    </source>
</evidence>
<keyword evidence="10" id="KW-1185">Reference proteome</keyword>
<keyword evidence="5" id="KW-0133">Cell shape</keyword>
<keyword evidence="3" id="KW-1003">Cell membrane</keyword>
<accession>A0A840YMK9</accession>
<evidence type="ECO:0000256" key="2">
    <source>
        <dbReference type="ARBA" id="ARBA00007776"/>
    </source>
</evidence>
<dbReference type="GO" id="GO:0008360">
    <property type="term" value="P:regulation of cell shape"/>
    <property type="evidence" value="ECO:0007669"/>
    <property type="project" value="UniProtKB-KW"/>
</dbReference>
<feature type="transmembrane region" description="Helical" evidence="8">
    <location>
        <begin position="142"/>
        <end position="163"/>
    </location>
</feature>